<dbReference type="InterPro" id="IPR041482">
    <property type="entry name" value="LSDAT_prok"/>
</dbReference>
<organism evidence="2 3">
    <name type="scientific">Candidatus Uhrbacteria bacterium RIFCSPLOWO2_02_FULL_48_18</name>
    <dbReference type="NCBI Taxonomy" id="1802408"/>
    <lineage>
        <taxon>Bacteria</taxon>
        <taxon>Candidatus Uhriibacteriota</taxon>
    </lineage>
</organism>
<dbReference type="AlphaFoldDB" id="A0A1F7VDQ6"/>
<accession>A0A1F7VDQ6</accession>
<gene>
    <name evidence="2" type="ORF">A3I41_00085</name>
</gene>
<dbReference type="Proteomes" id="UP000176593">
    <property type="component" value="Unassembled WGS sequence"/>
</dbReference>
<reference evidence="2 3" key="1">
    <citation type="journal article" date="2016" name="Nat. Commun.">
        <title>Thousands of microbial genomes shed light on interconnected biogeochemical processes in an aquifer system.</title>
        <authorList>
            <person name="Anantharaman K."/>
            <person name="Brown C.T."/>
            <person name="Hug L.A."/>
            <person name="Sharon I."/>
            <person name="Castelle C.J."/>
            <person name="Probst A.J."/>
            <person name="Thomas B.C."/>
            <person name="Singh A."/>
            <person name="Wilkins M.J."/>
            <person name="Karaoz U."/>
            <person name="Brodie E.L."/>
            <person name="Williams K.H."/>
            <person name="Hubbard S.S."/>
            <person name="Banfield J.F."/>
        </authorList>
    </citation>
    <scope>NUCLEOTIDE SEQUENCE [LARGE SCALE GENOMIC DNA]</scope>
</reference>
<protein>
    <recommendedName>
        <fullName evidence="1">LSDAT prokaryote domain-containing protein</fullName>
    </recommendedName>
</protein>
<dbReference type="Pfam" id="PF18171">
    <property type="entry name" value="LSDAT_prok"/>
    <property type="match status" value="1"/>
</dbReference>
<evidence type="ECO:0000313" key="3">
    <source>
        <dbReference type="Proteomes" id="UP000176593"/>
    </source>
</evidence>
<name>A0A1F7VDQ6_9BACT</name>
<evidence type="ECO:0000313" key="2">
    <source>
        <dbReference type="EMBL" id="OGL88117.1"/>
    </source>
</evidence>
<dbReference type="EMBL" id="MGEQ01000001">
    <property type="protein sequence ID" value="OGL88117.1"/>
    <property type="molecule type" value="Genomic_DNA"/>
</dbReference>
<comment type="caution">
    <text evidence="2">The sequence shown here is derived from an EMBL/GenBank/DDBJ whole genome shotgun (WGS) entry which is preliminary data.</text>
</comment>
<proteinExistence type="predicted"/>
<evidence type="ECO:0000259" key="1">
    <source>
        <dbReference type="Pfam" id="PF18171"/>
    </source>
</evidence>
<feature type="domain" description="LSDAT prokaryote" evidence="1">
    <location>
        <begin position="32"/>
        <end position="216"/>
    </location>
</feature>
<sequence>MSHIIPSLFVKNQGDRSVKIALRLTTARNRVVVRLTGGCGYMSAEDARDFLSLFADAFAGFAGAMLFGGTRMIQKQDVSQIVPGITEIPSHIRDVCPNMVSLGVVPRTSEIKITEHGLVVSESDADTYRTIIHPNQDMCLLVQVSPDQPAIWDAEFEECLQITKDLREFAEFKSLLIVYNGGGVTEREILATAKRGWPVLLIRRSGRKADEYASNNAFLEAHPNVRVAEKDSRDIRQHLISFGMLPPE</sequence>